<dbReference type="AlphaFoldDB" id="A0AAV0HE28"/>
<dbReference type="InterPro" id="IPR044194">
    <property type="entry name" value="BLISTER"/>
</dbReference>
<feature type="coiled-coil region" evidence="1">
    <location>
        <begin position="14"/>
        <end position="88"/>
    </location>
</feature>
<accession>A0AAV0HE28</accession>
<sequence length="172" mass="18979">MSFMPLNEMKIFLALEQRGTVNQLKSEMEKLQGEIRAHLALILRSNELKLEMELENSHAEIASSKKKISNLERERLDLHSTIDALREEKKLLLSKLRKSSTSGKSIDAGKSTTVKRDMLTSTEDLEVFPDASDQETFDAASLPGSNVPISSVSPEIGQPNDGISSPSIPADQ</sequence>
<dbReference type="GO" id="GO:0040008">
    <property type="term" value="P:regulation of growth"/>
    <property type="evidence" value="ECO:0007669"/>
    <property type="project" value="InterPro"/>
</dbReference>
<feature type="region of interest" description="Disordered" evidence="2">
    <location>
        <begin position="125"/>
        <end position="172"/>
    </location>
</feature>
<reference evidence="3" key="1">
    <citation type="submission" date="2022-08" db="EMBL/GenBank/DDBJ databases">
        <authorList>
            <person name="Gutierrez-Valencia J."/>
        </authorList>
    </citation>
    <scope>NUCLEOTIDE SEQUENCE</scope>
</reference>
<comment type="caution">
    <text evidence="3">The sequence shown here is derived from an EMBL/GenBank/DDBJ whole genome shotgun (WGS) entry which is preliminary data.</text>
</comment>
<name>A0AAV0HE28_9ROSI</name>
<dbReference type="EMBL" id="CAMGYJ010000002">
    <property type="protein sequence ID" value="CAI0383224.1"/>
    <property type="molecule type" value="Genomic_DNA"/>
</dbReference>
<dbReference type="Proteomes" id="UP001154282">
    <property type="component" value="Unassembled WGS sequence"/>
</dbReference>
<keyword evidence="4" id="KW-1185">Reference proteome</keyword>
<evidence type="ECO:0000313" key="3">
    <source>
        <dbReference type="EMBL" id="CAI0383224.1"/>
    </source>
</evidence>
<protein>
    <submittedName>
        <fullName evidence="3">Uncharacterized protein</fullName>
    </submittedName>
</protein>
<feature type="compositionally biased region" description="Acidic residues" evidence="2">
    <location>
        <begin position="125"/>
        <end position="136"/>
    </location>
</feature>
<evidence type="ECO:0000256" key="2">
    <source>
        <dbReference type="SAM" id="MobiDB-lite"/>
    </source>
</evidence>
<dbReference type="PANTHER" id="PTHR47490:SF2">
    <property type="entry name" value="PROTEIN BLISTER"/>
    <property type="match status" value="1"/>
</dbReference>
<organism evidence="3 4">
    <name type="scientific">Linum tenue</name>
    <dbReference type="NCBI Taxonomy" id="586396"/>
    <lineage>
        <taxon>Eukaryota</taxon>
        <taxon>Viridiplantae</taxon>
        <taxon>Streptophyta</taxon>
        <taxon>Embryophyta</taxon>
        <taxon>Tracheophyta</taxon>
        <taxon>Spermatophyta</taxon>
        <taxon>Magnoliopsida</taxon>
        <taxon>eudicotyledons</taxon>
        <taxon>Gunneridae</taxon>
        <taxon>Pentapetalae</taxon>
        <taxon>rosids</taxon>
        <taxon>fabids</taxon>
        <taxon>Malpighiales</taxon>
        <taxon>Linaceae</taxon>
        <taxon>Linum</taxon>
    </lineage>
</organism>
<feature type="compositionally biased region" description="Polar residues" evidence="2">
    <location>
        <begin position="161"/>
        <end position="172"/>
    </location>
</feature>
<dbReference type="PANTHER" id="PTHR47490">
    <property type="entry name" value="PROTEIN BLISTER"/>
    <property type="match status" value="1"/>
</dbReference>
<evidence type="ECO:0000256" key="1">
    <source>
        <dbReference type="SAM" id="Coils"/>
    </source>
</evidence>
<evidence type="ECO:0000313" key="4">
    <source>
        <dbReference type="Proteomes" id="UP001154282"/>
    </source>
</evidence>
<keyword evidence="1" id="KW-0175">Coiled coil</keyword>
<gene>
    <name evidence="3" type="ORF">LITE_LOCUS3913</name>
</gene>
<feature type="compositionally biased region" description="Polar residues" evidence="2">
    <location>
        <begin position="143"/>
        <end position="153"/>
    </location>
</feature>
<proteinExistence type="predicted"/>